<sequence length="129" mass="14496">MEMQAVDSQVDTEGPVKPKVGGVRNNQGGMMHSAPPKMGSHPRKKAPVDSWEDEMLSEDEEDVEKTEDKCDSRESKVQTKGRRRKAGSEKKQLEKKVPADKSQGSMILVSRAFTELQAEFESKFRAMWA</sequence>
<proteinExistence type="predicted"/>
<reference evidence="2" key="1">
    <citation type="submission" date="2021-07" db="EMBL/GenBank/DDBJ databases">
        <authorList>
            <person name="Branca A.L. A."/>
        </authorList>
    </citation>
    <scope>NUCLEOTIDE SEQUENCE</scope>
</reference>
<comment type="caution">
    <text evidence="2">The sequence shown here is derived from an EMBL/GenBank/DDBJ whole genome shotgun (WGS) entry which is preliminary data.</text>
</comment>
<dbReference type="Proteomes" id="UP001152646">
    <property type="component" value="Unassembled WGS sequence"/>
</dbReference>
<feature type="compositionally biased region" description="Acidic residues" evidence="1">
    <location>
        <begin position="50"/>
        <end position="65"/>
    </location>
</feature>
<protein>
    <submittedName>
        <fullName evidence="2">Uncharacterized protein</fullName>
    </submittedName>
</protein>
<evidence type="ECO:0000313" key="2">
    <source>
        <dbReference type="EMBL" id="CAG8346696.1"/>
    </source>
</evidence>
<accession>A0A9W4IVP2</accession>
<organism evidence="2 3">
    <name type="scientific">Penicillium salamii</name>
    <dbReference type="NCBI Taxonomy" id="1612424"/>
    <lineage>
        <taxon>Eukaryota</taxon>
        <taxon>Fungi</taxon>
        <taxon>Dikarya</taxon>
        <taxon>Ascomycota</taxon>
        <taxon>Pezizomycotina</taxon>
        <taxon>Eurotiomycetes</taxon>
        <taxon>Eurotiomycetidae</taxon>
        <taxon>Eurotiales</taxon>
        <taxon>Aspergillaceae</taxon>
        <taxon>Penicillium</taxon>
    </lineage>
</organism>
<feature type="region of interest" description="Disordered" evidence="1">
    <location>
        <begin position="1"/>
        <end position="102"/>
    </location>
</feature>
<evidence type="ECO:0000256" key="1">
    <source>
        <dbReference type="SAM" id="MobiDB-lite"/>
    </source>
</evidence>
<feature type="compositionally biased region" description="Basic and acidic residues" evidence="1">
    <location>
        <begin position="86"/>
        <end position="99"/>
    </location>
</feature>
<name>A0A9W4IVP2_9EURO</name>
<dbReference type="EMBL" id="CAJVPA010000111">
    <property type="protein sequence ID" value="CAG8346696.1"/>
    <property type="molecule type" value="Genomic_DNA"/>
</dbReference>
<feature type="compositionally biased region" description="Basic and acidic residues" evidence="1">
    <location>
        <begin position="66"/>
        <end position="77"/>
    </location>
</feature>
<evidence type="ECO:0000313" key="3">
    <source>
        <dbReference type="Proteomes" id="UP001152646"/>
    </source>
</evidence>
<feature type="compositionally biased region" description="Polar residues" evidence="1">
    <location>
        <begin position="1"/>
        <end position="11"/>
    </location>
</feature>
<gene>
    <name evidence="2" type="ORF">PSALAMII_LOCUS3073</name>
</gene>
<dbReference type="AlphaFoldDB" id="A0A9W4IVP2"/>